<comment type="subcellular location">
    <subcellularLocation>
        <location evidence="2">Cell membrane</location>
    </subcellularLocation>
</comment>
<evidence type="ECO:0000256" key="3">
    <source>
        <dbReference type="ARBA" id="ARBA00012438"/>
    </source>
</evidence>
<dbReference type="EC" id="2.7.13.3" evidence="3"/>
<keyword evidence="7" id="KW-0902">Two-component regulatory system</keyword>
<dbReference type="PANTHER" id="PTHR43711:SF32">
    <property type="entry name" value="SENSOR-TYPE HISTIDINE KINASE PRRB"/>
    <property type="match status" value="1"/>
</dbReference>
<evidence type="ECO:0000256" key="6">
    <source>
        <dbReference type="ARBA" id="ARBA00022777"/>
    </source>
</evidence>
<dbReference type="Gene3D" id="3.30.565.10">
    <property type="entry name" value="Histidine kinase-like ATPase, C-terminal domain"/>
    <property type="match status" value="1"/>
</dbReference>
<feature type="transmembrane region" description="Helical" evidence="8">
    <location>
        <begin position="85"/>
        <end position="105"/>
    </location>
</feature>
<feature type="transmembrane region" description="Helical" evidence="8">
    <location>
        <begin position="56"/>
        <end position="73"/>
    </location>
</feature>
<sequence length="379" mass="40269">MKTEVARVAPVRSIHMCFTLAVAMLSLLVLAMLGVIADLGVRHGVVFGGVPVAGSAGPGGVSAAPLISLVWVANRSPRSGHWVEWIIVVCVLLLASASTWLAWWWTGRTLHRLERQRRFAAMASHELRRPIAGLRLCLEEALLYPDVDRRDAITEALSLTGRLEAITNDVLLLARMGHIGGVESREPVDLGDLVTREASADAGGVPVMVNVDADVVVRASRIQMVRLVANLLSNARRHADAAVTVGVGRDGDQAVVTVTDDGPGIAPADRERVFERFTRLADGRRRDHGGTGLGLAICRDIVRAHDGSLRIEDSPRGARFVLRIPAEKTQVMGAAEATRTVTTVTTATTATTAEAAEVTDGLGTAEGEAAEGAKVLPLP</sequence>
<dbReference type="InterPro" id="IPR036890">
    <property type="entry name" value="HATPase_C_sf"/>
</dbReference>
<evidence type="ECO:0000256" key="5">
    <source>
        <dbReference type="ARBA" id="ARBA00022679"/>
    </source>
</evidence>
<dbReference type="SMART" id="SM00387">
    <property type="entry name" value="HATPase_c"/>
    <property type="match status" value="1"/>
</dbReference>
<dbReference type="InterPro" id="IPR004358">
    <property type="entry name" value="Sig_transdc_His_kin-like_C"/>
</dbReference>
<feature type="domain" description="Histidine kinase" evidence="9">
    <location>
        <begin position="122"/>
        <end position="328"/>
    </location>
</feature>
<dbReference type="Pfam" id="PF02518">
    <property type="entry name" value="HATPase_c"/>
    <property type="match status" value="1"/>
</dbReference>
<evidence type="ECO:0000256" key="1">
    <source>
        <dbReference type="ARBA" id="ARBA00000085"/>
    </source>
</evidence>
<dbReference type="SUPFAM" id="SSF47384">
    <property type="entry name" value="Homodimeric domain of signal transducing histidine kinase"/>
    <property type="match status" value="1"/>
</dbReference>
<keyword evidence="5" id="KW-0808">Transferase</keyword>
<dbReference type="PANTHER" id="PTHR43711">
    <property type="entry name" value="TWO-COMPONENT HISTIDINE KINASE"/>
    <property type="match status" value="1"/>
</dbReference>
<gene>
    <name evidence="10" type="ORF">JOL79_22960</name>
</gene>
<evidence type="ECO:0000259" key="9">
    <source>
        <dbReference type="PROSITE" id="PS50109"/>
    </source>
</evidence>
<dbReference type="InterPro" id="IPR050736">
    <property type="entry name" value="Sensor_HK_Regulatory"/>
</dbReference>
<evidence type="ECO:0000256" key="7">
    <source>
        <dbReference type="ARBA" id="ARBA00023012"/>
    </source>
</evidence>
<keyword evidence="8" id="KW-0812">Transmembrane</keyword>
<reference evidence="10" key="1">
    <citation type="submission" date="2021-02" db="EMBL/GenBank/DDBJ databases">
        <title>Draft genome sequence of Microbispora sp. RL4-1S isolated from rice leaves in Thailand.</title>
        <authorList>
            <person name="Muangham S."/>
            <person name="Duangmal K."/>
        </authorList>
    </citation>
    <scope>NUCLEOTIDE SEQUENCE</scope>
    <source>
        <strain evidence="10">RL4-1S</strain>
    </source>
</reference>
<keyword evidence="4" id="KW-0597">Phosphoprotein</keyword>
<comment type="caution">
    <text evidence="10">The sequence shown here is derived from an EMBL/GenBank/DDBJ whole genome shotgun (WGS) entry which is preliminary data.</text>
</comment>
<dbReference type="EMBL" id="JAFCNB010000013">
    <property type="protein sequence ID" value="MBP2706673.1"/>
    <property type="molecule type" value="Genomic_DNA"/>
</dbReference>
<dbReference type="Proteomes" id="UP000674234">
    <property type="component" value="Unassembled WGS sequence"/>
</dbReference>
<keyword evidence="6 10" id="KW-0418">Kinase</keyword>
<feature type="transmembrane region" description="Helical" evidence="8">
    <location>
        <begin position="12"/>
        <end position="36"/>
    </location>
</feature>
<dbReference type="CDD" id="cd00082">
    <property type="entry name" value="HisKA"/>
    <property type="match status" value="1"/>
</dbReference>
<name>A0A940WKJ2_9ACTN</name>
<dbReference type="AlphaFoldDB" id="A0A940WKJ2"/>
<keyword evidence="8" id="KW-0472">Membrane</keyword>
<dbReference type="PRINTS" id="PR00344">
    <property type="entry name" value="BCTRLSENSOR"/>
</dbReference>
<protein>
    <recommendedName>
        <fullName evidence="3">histidine kinase</fullName>
        <ecNumber evidence="3">2.7.13.3</ecNumber>
    </recommendedName>
</protein>
<proteinExistence type="predicted"/>
<dbReference type="GO" id="GO:0000155">
    <property type="term" value="F:phosphorelay sensor kinase activity"/>
    <property type="evidence" value="ECO:0007669"/>
    <property type="project" value="InterPro"/>
</dbReference>
<evidence type="ECO:0000256" key="8">
    <source>
        <dbReference type="SAM" id="Phobius"/>
    </source>
</evidence>
<accession>A0A940WKJ2</accession>
<dbReference type="SMART" id="SM00388">
    <property type="entry name" value="HisKA"/>
    <property type="match status" value="1"/>
</dbReference>
<evidence type="ECO:0000256" key="2">
    <source>
        <dbReference type="ARBA" id="ARBA00004236"/>
    </source>
</evidence>
<dbReference type="PROSITE" id="PS50109">
    <property type="entry name" value="HIS_KIN"/>
    <property type="match status" value="1"/>
</dbReference>
<dbReference type="InterPro" id="IPR036097">
    <property type="entry name" value="HisK_dim/P_sf"/>
</dbReference>
<dbReference type="InterPro" id="IPR003661">
    <property type="entry name" value="HisK_dim/P_dom"/>
</dbReference>
<dbReference type="SUPFAM" id="SSF55874">
    <property type="entry name" value="ATPase domain of HSP90 chaperone/DNA topoisomerase II/histidine kinase"/>
    <property type="match status" value="1"/>
</dbReference>
<dbReference type="GO" id="GO:0005886">
    <property type="term" value="C:plasma membrane"/>
    <property type="evidence" value="ECO:0007669"/>
    <property type="project" value="UniProtKB-SubCell"/>
</dbReference>
<evidence type="ECO:0000313" key="11">
    <source>
        <dbReference type="Proteomes" id="UP000674234"/>
    </source>
</evidence>
<dbReference type="Pfam" id="PF00512">
    <property type="entry name" value="HisKA"/>
    <property type="match status" value="1"/>
</dbReference>
<evidence type="ECO:0000313" key="10">
    <source>
        <dbReference type="EMBL" id="MBP2706673.1"/>
    </source>
</evidence>
<dbReference type="InterPro" id="IPR003594">
    <property type="entry name" value="HATPase_dom"/>
</dbReference>
<dbReference type="RefSeq" id="WP_210157945.1">
    <property type="nucleotide sequence ID" value="NZ_JAFCNB010000013.1"/>
</dbReference>
<keyword evidence="8" id="KW-1133">Transmembrane helix</keyword>
<keyword evidence="11" id="KW-1185">Reference proteome</keyword>
<evidence type="ECO:0000256" key="4">
    <source>
        <dbReference type="ARBA" id="ARBA00022553"/>
    </source>
</evidence>
<dbReference type="CDD" id="cd00075">
    <property type="entry name" value="HATPase"/>
    <property type="match status" value="1"/>
</dbReference>
<comment type="catalytic activity">
    <reaction evidence="1">
        <text>ATP + protein L-histidine = ADP + protein N-phospho-L-histidine.</text>
        <dbReference type="EC" id="2.7.13.3"/>
    </reaction>
</comment>
<dbReference type="InterPro" id="IPR005467">
    <property type="entry name" value="His_kinase_dom"/>
</dbReference>
<organism evidence="10 11">
    <name type="scientific">Microbispora oryzae</name>
    <dbReference type="NCBI Taxonomy" id="2806554"/>
    <lineage>
        <taxon>Bacteria</taxon>
        <taxon>Bacillati</taxon>
        <taxon>Actinomycetota</taxon>
        <taxon>Actinomycetes</taxon>
        <taxon>Streptosporangiales</taxon>
        <taxon>Streptosporangiaceae</taxon>
        <taxon>Microbispora</taxon>
    </lineage>
</organism>
<dbReference type="Gene3D" id="1.10.287.130">
    <property type="match status" value="1"/>
</dbReference>